<comment type="subcellular location">
    <subcellularLocation>
        <location evidence="1">Endoplasmic reticulum membrane</location>
        <topology evidence="1">Single-pass type I membrane protein</topology>
    </subcellularLocation>
</comment>
<gene>
    <name evidence="17" type="ORF">NKR19_g8718</name>
</gene>
<name>A0AA38RDJ7_9PEZI</name>
<feature type="region of interest" description="Disordered" evidence="14">
    <location>
        <begin position="264"/>
        <end position="318"/>
    </location>
</feature>
<evidence type="ECO:0000256" key="5">
    <source>
        <dbReference type="ARBA" id="ARBA00022568"/>
    </source>
</evidence>
<evidence type="ECO:0000256" key="15">
    <source>
        <dbReference type="SAM" id="Phobius"/>
    </source>
</evidence>
<keyword evidence="18" id="KW-1185">Reference proteome</keyword>
<comment type="caution">
    <text evidence="17">The sequence shown here is derived from an EMBL/GenBank/DDBJ whole genome shotgun (WGS) entry which is preliminary data.</text>
</comment>
<keyword evidence="5" id="KW-0109">Calcium transport</keyword>
<comment type="similarity">
    <text evidence="2">Belongs to the SARAF family.</text>
</comment>
<dbReference type="AlphaFoldDB" id="A0AA38RDJ7"/>
<evidence type="ECO:0000256" key="2">
    <source>
        <dbReference type="ARBA" id="ARBA00006833"/>
    </source>
</evidence>
<keyword evidence="8" id="KW-0256">Endoplasmic reticulum</keyword>
<dbReference type="Pfam" id="PF06682">
    <property type="entry name" value="SARAF"/>
    <property type="match status" value="1"/>
</dbReference>
<reference evidence="17" key="1">
    <citation type="submission" date="2022-07" db="EMBL/GenBank/DDBJ databases">
        <title>Fungi with potential for degradation of polypropylene.</title>
        <authorList>
            <person name="Gostincar C."/>
        </authorList>
    </citation>
    <scope>NUCLEOTIDE SEQUENCE</scope>
    <source>
        <strain evidence="17">EXF-13287</strain>
    </source>
</reference>
<organism evidence="17 18">
    <name type="scientific">Coniochaeta hoffmannii</name>
    <dbReference type="NCBI Taxonomy" id="91930"/>
    <lineage>
        <taxon>Eukaryota</taxon>
        <taxon>Fungi</taxon>
        <taxon>Dikarya</taxon>
        <taxon>Ascomycota</taxon>
        <taxon>Pezizomycotina</taxon>
        <taxon>Sordariomycetes</taxon>
        <taxon>Sordariomycetidae</taxon>
        <taxon>Coniochaetales</taxon>
        <taxon>Coniochaetaceae</taxon>
        <taxon>Coniochaeta</taxon>
    </lineage>
</organism>
<feature type="chain" id="PRO_5041467580" description="Store-operated calcium entry-associated regulatory factor" evidence="16">
    <location>
        <begin position="24"/>
        <end position="318"/>
    </location>
</feature>
<keyword evidence="4" id="KW-0813">Transport</keyword>
<keyword evidence="12 15" id="KW-0472">Membrane</keyword>
<evidence type="ECO:0000256" key="12">
    <source>
        <dbReference type="ARBA" id="ARBA00023136"/>
    </source>
</evidence>
<keyword evidence="6 15" id="KW-0812">Transmembrane</keyword>
<evidence type="ECO:0000256" key="3">
    <source>
        <dbReference type="ARBA" id="ARBA00016584"/>
    </source>
</evidence>
<evidence type="ECO:0000256" key="11">
    <source>
        <dbReference type="ARBA" id="ARBA00023065"/>
    </source>
</evidence>
<protein>
    <recommendedName>
        <fullName evidence="3">Store-operated calcium entry-associated regulatory factor</fullName>
    </recommendedName>
    <alternativeName>
        <fullName evidence="13">Transmembrane protein 66</fullName>
    </alternativeName>
</protein>
<dbReference type="GO" id="GO:0006816">
    <property type="term" value="P:calcium ion transport"/>
    <property type="evidence" value="ECO:0007669"/>
    <property type="project" value="UniProtKB-KW"/>
</dbReference>
<evidence type="ECO:0000256" key="4">
    <source>
        <dbReference type="ARBA" id="ARBA00022448"/>
    </source>
</evidence>
<evidence type="ECO:0000256" key="8">
    <source>
        <dbReference type="ARBA" id="ARBA00022824"/>
    </source>
</evidence>
<evidence type="ECO:0000256" key="9">
    <source>
        <dbReference type="ARBA" id="ARBA00022837"/>
    </source>
</evidence>
<feature type="compositionally biased region" description="Low complexity" evidence="14">
    <location>
        <begin position="277"/>
        <end position="304"/>
    </location>
</feature>
<feature type="compositionally biased region" description="Gly residues" evidence="14">
    <location>
        <begin position="196"/>
        <end position="217"/>
    </location>
</feature>
<keyword evidence="11" id="KW-0406">Ion transport</keyword>
<dbReference type="GO" id="GO:0005789">
    <property type="term" value="C:endoplasmic reticulum membrane"/>
    <property type="evidence" value="ECO:0007669"/>
    <property type="project" value="UniProtKB-SubCell"/>
</dbReference>
<keyword evidence="10 15" id="KW-1133">Transmembrane helix</keyword>
<dbReference type="EMBL" id="JANBVN010000185">
    <property type="protein sequence ID" value="KAJ9134242.1"/>
    <property type="molecule type" value="Genomic_DNA"/>
</dbReference>
<evidence type="ECO:0000256" key="13">
    <source>
        <dbReference type="ARBA" id="ARBA00031116"/>
    </source>
</evidence>
<dbReference type="InterPro" id="IPR009567">
    <property type="entry name" value="SARAF"/>
</dbReference>
<evidence type="ECO:0000313" key="18">
    <source>
        <dbReference type="Proteomes" id="UP001174691"/>
    </source>
</evidence>
<dbReference type="PANTHER" id="PTHR15929">
    <property type="entry name" value="STORE-OPERATED CALCIUM ENTRY-ASSOCIATED REGULATORY FACTOR"/>
    <property type="match status" value="1"/>
</dbReference>
<proteinExistence type="inferred from homology"/>
<feature type="region of interest" description="Disordered" evidence="14">
    <location>
        <begin position="183"/>
        <end position="241"/>
    </location>
</feature>
<accession>A0AA38RDJ7</accession>
<feature type="transmembrane region" description="Helical" evidence="15">
    <location>
        <begin position="158"/>
        <end position="182"/>
    </location>
</feature>
<evidence type="ECO:0000256" key="10">
    <source>
        <dbReference type="ARBA" id="ARBA00022989"/>
    </source>
</evidence>
<keyword evidence="9" id="KW-0106">Calcium</keyword>
<evidence type="ECO:0000256" key="14">
    <source>
        <dbReference type="SAM" id="MobiDB-lite"/>
    </source>
</evidence>
<dbReference type="PANTHER" id="PTHR15929:SF0">
    <property type="entry name" value="STORE-OPERATED CALCIUM ENTRY-ASSOCIATED REGULATORY FACTOR"/>
    <property type="match status" value="1"/>
</dbReference>
<evidence type="ECO:0000256" key="6">
    <source>
        <dbReference type="ARBA" id="ARBA00022692"/>
    </source>
</evidence>
<dbReference type="Proteomes" id="UP001174691">
    <property type="component" value="Unassembled WGS sequence"/>
</dbReference>
<dbReference type="GO" id="GO:2001256">
    <property type="term" value="P:regulation of store-operated calcium entry"/>
    <property type="evidence" value="ECO:0007669"/>
    <property type="project" value="InterPro"/>
</dbReference>
<evidence type="ECO:0000313" key="17">
    <source>
        <dbReference type="EMBL" id="KAJ9134242.1"/>
    </source>
</evidence>
<evidence type="ECO:0000256" key="1">
    <source>
        <dbReference type="ARBA" id="ARBA00004115"/>
    </source>
</evidence>
<feature type="signal peptide" evidence="16">
    <location>
        <begin position="1"/>
        <end position="23"/>
    </location>
</feature>
<evidence type="ECO:0000256" key="7">
    <source>
        <dbReference type="ARBA" id="ARBA00022729"/>
    </source>
</evidence>
<sequence>MQLPSLFQASLLLLSALPPAVHSAKPKNAILLSEVQSLTLRQGKQTTHRRIPALPQLKCISPKRICALHEIDVMRCRNQGAGYSPEDVQWSCTASLPPTLKLGSTDVICEGYASADDPYVLRGSCGVEYRLVLTEEGERKYPDLAGGGKGWGSGETDWAGWAFGVVFVAVLAWIVWGAWTAARHQPGQRRRPQPRGWGGGGGWGPGGGGGGGGGPGGFDDPPPPYPGTKPEDGAQGWRPGFWTGLAGGAAATYLANRNRNAQQGNMYGRNNGGGLFGNNDNADYGSTWGSGRTRSGGSSSSSSSARHESTGFGSTTRR</sequence>
<keyword evidence="7 16" id="KW-0732">Signal</keyword>
<evidence type="ECO:0000256" key="16">
    <source>
        <dbReference type="SAM" id="SignalP"/>
    </source>
</evidence>